<evidence type="ECO:0000256" key="3">
    <source>
        <dbReference type="ARBA" id="ARBA00022496"/>
    </source>
</evidence>
<sequence length="357" mass="39810">MALLEVFNISKNFNLKPAVDNVSFSLEQGQILCLLGHSGCGKTSLLRIIAGLEQPDCGRIIFDKQDITSIAPYQRSFGMMFQEFALFPHKNVFQNVAFGLDVRGEKPNIKVQEMLALVGLEGFAKRNISELSGGERQRVALARSLAPSPRLLMLDEPLGSLDRSLREHLMGELRKILKQIGMTAIFVTHDQSEAFTVGDQIAVIHNGRIMQIDSPENLYKHPQNTIIANFLGFHNLIKGRVLSDKGVQTEIGIFYPQLPDLNPEDNITLLLCPEPVRILTQSEQGKELEIIITARVREVVFQGPIYKVTVQTDSRMKLIFNLSSAVSRPDKNEIIRLGLPFSALLYVQDYPASTSPG</sequence>
<evidence type="ECO:0000256" key="5">
    <source>
        <dbReference type="ARBA" id="ARBA00022840"/>
    </source>
</evidence>
<keyword evidence="7" id="KW-0406">Ion transport</keyword>
<dbReference type="InterPro" id="IPR003439">
    <property type="entry name" value="ABC_transporter-like_ATP-bd"/>
</dbReference>
<keyword evidence="11" id="KW-1185">Reference proteome</keyword>
<keyword evidence="4" id="KW-0547">Nucleotide-binding</keyword>
<accession>A0A975B3N2</accession>
<dbReference type="FunFam" id="3.40.50.300:FF:000425">
    <property type="entry name" value="Probable ABC transporter, ATP-binding subunit"/>
    <property type="match status" value="1"/>
</dbReference>
<dbReference type="KEGG" id="dli:dnl_04040"/>
<dbReference type="Proteomes" id="UP000663720">
    <property type="component" value="Chromosome"/>
</dbReference>
<dbReference type="InterPro" id="IPR017871">
    <property type="entry name" value="ABC_transporter-like_CS"/>
</dbReference>
<dbReference type="CDD" id="cd03259">
    <property type="entry name" value="ABC_Carb_Solutes_like"/>
    <property type="match status" value="1"/>
</dbReference>
<dbReference type="InterPro" id="IPR008995">
    <property type="entry name" value="Mo/tungstate-bd_C_term_dom"/>
</dbReference>
<keyword evidence="1" id="KW-0813">Transport</keyword>
<evidence type="ECO:0000313" key="10">
    <source>
        <dbReference type="EMBL" id="QTA78188.1"/>
    </source>
</evidence>
<dbReference type="GO" id="GO:0016887">
    <property type="term" value="F:ATP hydrolysis activity"/>
    <property type="evidence" value="ECO:0007669"/>
    <property type="project" value="InterPro"/>
</dbReference>
<evidence type="ECO:0000256" key="4">
    <source>
        <dbReference type="ARBA" id="ARBA00022741"/>
    </source>
</evidence>
<dbReference type="SMART" id="SM00382">
    <property type="entry name" value="AAA"/>
    <property type="match status" value="1"/>
</dbReference>
<evidence type="ECO:0000256" key="7">
    <source>
        <dbReference type="ARBA" id="ARBA00023065"/>
    </source>
</evidence>
<dbReference type="Pfam" id="PF00005">
    <property type="entry name" value="ABC_tran"/>
    <property type="match status" value="1"/>
</dbReference>
<dbReference type="GO" id="GO:0015408">
    <property type="term" value="F:ABC-type ferric iron transporter activity"/>
    <property type="evidence" value="ECO:0007669"/>
    <property type="project" value="InterPro"/>
</dbReference>
<name>A0A975B3N2_9BACT</name>
<evidence type="ECO:0000256" key="1">
    <source>
        <dbReference type="ARBA" id="ARBA00022448"/>
    </source>
</evidence>
<reference evidence="10" key="1">
    <citation type="journal article" date="2021" name="Microb. Physiol.">
        <title>Proteogenomic Insights into the Physiology of Marine, Sulfate-Reducing, Filamentous Desulfonema limicola and Desulfonema magnum.</title>
        <authorList>
            <person name="Schnaars V."/>
            <person name="Wohlbrand L."/>
            <person name="Scheve S."/>
            <person name="Hinrichs C."/>
            <person name="Reinhardt R."/>
            <person name="Rabus R."/>
        </authorList>
    </citation>
    <scope>NUCLEOTIDE SEQUENCE</scope>
    <source>
        <strain evidence="10">5ac10</strain>
    </source>
</reference>
<evidence type="ECO:0000313" key="11">
    <source>
        <dbReference type="Proteomes" id="UP000663720"/>
    </source>
</evidence>
<proteinExistence type="predicted"/>
<dbReference type="AlphaFoldDB" id="A0A975B3N2"/>
<keyword evidence="8" id="KW-0472">Membrane</keyword>
<dbReference type="SUPFAM" id="SSF50331">
    <property type="entry name" value="MOP-like"/>
    <property type="match status" value="1"/>
</dbReference>
<dbReference type="InterPro" id="IPR003593">
    <property type="entry name" value="AAA+_ATPase"/>
</dbReference>
<evidence type="ECO:0000256" key="8">
    <source>
        <dbReference type="ARBA" id="ARBA00023136"/>
    </source>
</evidence>
<keyword evidence="5 10" id="KW-0067">ATP-binding</keyword>
<dbReference type="EMBL" id="CP061799">
    <property type="protein sequence ID" value="QTA78188.1"/>
    <property type="molecule type" value="Genomic_DNA"/>
</dbReference>
<keyword evidence="2" id="KW-1003">Cell membrane</keyword>
<dbReference type="RefSeq" id="WP_207690079.1">
    <property type="nucleotide sequence ID" value="NZ_CP061799.1"/>
</dbReference>
<dbReference type="PROSITE" id="PS50893">
    <property type="entry name" value="ABC_TRANSPORTER_2"/>
    <property type="match status" value="1"/>
</dbReference>
<feature type="domain" description="ABC transporter" evidence="9">
    <location>
        <begin position="4"/>
        <end position="231"/>
    </location>
</feature>
<dbReference type="InterPro" id="IPR027417">
    <property type="entry name" value="P-loop_NTPase"/>
</dbReference>
<dbReference type="InterPro" id="IPR015853">
    <property type="entry name" value="ABC_transpr_FbpC"/>
</dbReference>
<keyword evidence="6" id="KW-0408">Iron</keyword>
<gene>
    <name evidence="10" type="ORF">dnl_04040</name>
</gene>
<evidence type="ECO:0000256" key="2">
    <source>
        <dbReference type="ARBA" id="ARBA00022475"/>
    </source>
</evidence>
<keyword evidence="3" id="KW-0410">Iron transport</keyword>
<dbReference type="GO" id="GO:0016020">
    <property type="term" value="C:membrane"/>
    <property type="evidence" value="ECO:0007669"/>
    <property type="project" value="InterPro"/>
</dbReference>
<evidence type="ECO:0000256" key="6">
    <source>
        <dbReference type="ARBA" id="ARBA00023004"/>
    </source>
</evidence>
<dbReference type="Gene3D" id="3.40.50.300">
    <property type="entry name" value="P-loop containing nucleotide triphosphate hydrolases"/>
    <property type="match status" value="1"/>
</dbReference>
<dbReference type="PANTHER" id="PTHR42781:SF4">
    <property type="entry name" value="SPERMIDINE_PUTRESCINE IMPORT ATP-BINDING PROTEIN POTA"/>
    <property type="match status" value="1"/>
</dbReference>
<evidence type="ECO:0000259" key="9">
    <source>
        <dbReference type="PROSITE" id="PS50893"/>
    </source>
</evidence>
<protein>
    <submittedName>
        <fullName evidence="10">ABC transporter, ATP-binding protein</fullName>
    </submittedName>
</protein>
<dbReference type="InterPro" id="IPR050093">
    <property type="entry name" value="ABC_SmlMolc_Importer"/>
</dbReference>
<dbReference type="SUPFAM" id="SSF52540">
    <property type="entry name" value="P-loop containing nucleoside triphosphate hydrolases"/>
    <property type="match status" value="1"/>
</dbReference>
<dbReference type="GO" id="GO:0005524">
    <property type="term" value="F:ATP binding"/>
    <property type="evidence" value="ECO:0007669"/>
    <property type="project" value="UniProtKB-KW"/>
</dbReference>
<dbReference type="GO" id="GO:0015697">
    <property type="term" value="P:quaternary ammonium group transport"/>
    <property type="evidence" value="ECO:0007669"/>
    <property type="project" value="UniProtKB-ARBA"/>
</dbReference>
<dbReference type="PROSITE" id="PS00211">
    <property type="entry name" value="ABC_TRANSPORTER_1"/>
    <property type="match status" value="1"/>
</dbReference>
<dbReference type="PANTHER" id="PTHR42781">
    <property type="entry name" value="SPERMIDINE/PUTRESCINE IMPORT ATP-BINDING PROTEIN POTA"/>
    <property type="match status" value="1"/>
</dbReference>
<organism evidence="10 11">
    <name type="scientific">Desulfonema limicola</name>
    <dbReference type="NCBI Taxonomy" id="45656"/>
    <lineage>
        <taxon>Bacteria</taxon>
        <taxon>Pseudomonadati</taxon>
        <taxon>Thermodesulfobacteriota</taxon>
        <taxon>Desulfobacteria</taxon>
        <taxon>Desulfobacterales</taxon>
        <taxon>Desulfococcaceae</taxon>
        <taxon>Desulfonema</taxon>
    </lineage>
</organism>